<dbReference type="Proteomes" id="UP001596143">
    <property type="component" value="Unassembled WGS sequence"/>
</dbReference>
<dbReference type="InterPro" id="IPR009056">
    <property type="entry name" value="Cyt_c-like_dom"/>
</dbReference>
<dbReference type="Gene3D" id="1.10.760.10">
    <property type="entry name" value="Cytochrome c-like domain"/>
    <property type="match status" value="2"/>
</dbReference>
<evidence type="ECO:0000313" key="13">
    <source>
        <dbReference type="Proteomes" id="UP001596143"/>
    </source>
</evidence>
<name>A0ABW0U4Y3_9BACI</name>
<dbReference type="PANTHER" id="PTHR30600:SF10">
    <property type="entry name" value="BLL6722 PROTEIN"/>
    <property type="match status" value="1"/>
</dbReference>
<sequence length="360" mass="39851">MLRRGGVVLFFLFILSLMTGCNGEEAAVDGELNQEQQEAKESIPASSPRTLTDSELRGYFEPLGPVPVPKDNPMTEEKVELGKTLFVDHRLSGDQTLSCLSCHAPGAGYADNKAKSKGFEGVLLDRHTPSVINTAYYDELFWDGRANSLEEQALGPIQNPMEMNQTLDGLVETVEGIEGYQPMFDEVFDGKINAENIAKAIAAFERTIILDDTKHDRFIAGDNDALTEQEKFGMEIFVTKGNCLTCHSGPNFTDNNYHHVGIDSDDPGRYDVTQEEEDMGKFRTMGLRGIAATAPYMHDGRFDTIEEVVDYYDRGGDGHVNQSEFIQPLGLTEEEKEALVAYLHAISGDVPEIDIPELPE</sequence>
<dbReference type="GO" id="GO:0004601">
    <property type="term" value="F:peroxidase activity"/>
    <property type="evidence" value="ECO:0007669"/>
    <property type="project" value="UniProtKB-KW"/>
</dbReference>
<dbReference type="InterPro" id="IPR036909">
    <property type="entry name" value="Cyt_c-like_dom_sf"/>
</dbReference>
<keyword evidence="4" id="KW-0732">Signal</keyword>
<comment type="subcellular location">
    <subcellularLocation>
        <location evidence="1">Periplasm</location>
    </subcellularLocation>
</comment>
<feature type="domain" description="EF-hand" evidence="10">
    <location>
        <begin position="300"/>
        <end position="335"/>
    </location>
</feature>
<keyword evidence="13" id="KW-1185">Reference proteome</keyword>
<evidence type="ECO:0000259" key="11">
    <source>
        <dbReference type="PROSITE" id="PS51007"/>
    </source>
</evidence>
<dbReference type="PANTHER" id="PTHR30600">
    <property type="entry name" value="CYTOCHROME C PEROXIDASE-RELATED"/>
    <property type="match status" value="1"/>
</dbReference>
<dbReference type="PROSITE" id="PS51007">
    <property type="entry name" value="CYTC"/>
    <property type="match status" value="2"/>
</dbReference>
<evidence type="ECO:0000256" key="7">
    <source>
        <dbReference type="ARBA" id="ARBA00023004"/>
    </source>
</evidence>
<dbReference type="InterPro" id="IPR004852">
    <property type="entry name" value="Di-haem_cyt_c_peroxidsae"/>
</dbReference>
<dbReference type="PROSITE" id="PS50222">
    <property type="entry name" value="EF_HAND_2"/>
    <property type="match status" value="1"/>
</dbReference>
<keyword evidence="3 8" id="KW-0479">Metal-binding</keyword>
<dbReference type="InterPro" id="IPR051395">
    <property type="entry name" value="Cytochrome_c_Peroxidase/MauG"/>
</dbReference>
<dbReference type="Pfam" id="PF03150">
    <property type="entry name" value="CCP_MauG"/>
    <property type="match status" value="1"/>
</dbReference>
<dbReference type="InterPro" id="IPR026259">
    <property type="entry name" value="MauG/Cytc_peroxidase"/>
</dbReference>
<dbReference type="EMBL" id="JBHSPF010000015">
    <property type="protein sequence ID" value="MFC5627809.1"/>
    <property type="molecule type" value="Genomic_DNA"/>
</dbReference>
<evidence type="ECO:0000313" key="12">
    <source>
        <dbReference type="EMBL" id="MFC5627809.1"/>
    </source>
</evidence>
<evidence type="ECO:0000256" key="5">
    <source>
        <dbReference type="ARBA" id="ARBA00022764"/>
    </source>
</evidence>
<evidence type="ECO:0000259" key="10">
    <source>
        <dbReference type="PROSITE" id="PS50222"/>
    </source>
</evidence>
<protein>
    <submittedName>
        <fullName evidence="12">Cytochrome-c peroxidase</fullName>
    </submittedName>
</protein>
<evidence type="ECO:0000256" key="2">
    <source>
        <dbReference type="ARBA" id="ARBA00022617"/>
    </source>
</evidence>
<keyword evidence="2 8" id="KW-0349">Heme</keyword>
<reference evidence="13" key="1">
    <citation type="journal article" date="2019" name="Int. J. Syst. Evol. Microbiol.">
        <title>The Global Catalogue of Microorganisms (GCM) 10K type strain sequencing project: providing services to taxonomists for standard genome sequencing and annotation.</title>
        <authorList>
            <consortium name="The Broad Institute Genomics Platform"/>
            <consortium name="The Broad Institute Genome Sequencing Center for Infectious Disease"/>
            <person name="Wu L."/>
            <person name="Ma J."/>
        </authorList>
    </citation>
    <scope>NUCLEOTIDE SEQUENCE [LARGE SCALE GENOMIC DNA]</scope>
    <source>
        <strain evidence="13">CGMCC 1.15790</strain>
    </source>
</reference>
<proteinExistence type="predicted"/>
<dbReference type="SUPFAM" id="SSF46626">
    <property type="entry name" value="Cytochrome c"/>
    <property type="match status" value="2"/>
</dbReference>
<keyword evidence="5" id="KW-0574">Periplasm</keyword>
<accession>A0ABW0U4Y3</accession>
<feature type="domain" description="Cytochrome c" evidence="11">
    <location>
        <begin position="228"/>
        <end position="347"/>
    </location>
</feature>
<dbReference type="PROSITE" id="PS51257">
    <property type="entry name" value="PROKAR_LIPOPROTEIN"/>
    <property type="match status" value="1"/>
</dbReference>
<evidence type="ECO:0000256" key="4">
    <source>
        <dbReference type="ARBA" id="ARBA00022729"/>
    </source>
</evidence>
<comment type="caution">
    <text evidence="12">The sequence shown here is derived from an EMBL/GenBank/DDBJ whole genome shotgun (WGS) entry which is preliminary data.</text>
</comment>
<dbReference type="PIRSF" id="PIRSF000294">
    <property type="entry name" value="Cytochrome-c_peroxidase"/>
    <property type="match status" value="1"/>
</dbReference>
<dbReference type="RefSeq" id="WP_270896344.1">
    <property type="nucleotide sequence ID" value="NZ_JBHSPF010000015.1"/>
</dbReference>
<keyword evidence="7 8" id="KW-0408">Iron</keyword>
<keyword evidence="6" id="KW-0560">Oxidoreductase</keyword>
<dbReference type="InterPro" id="IPR002048">
    <property type="entry name" value="EF_hand_dom"/>
</dbReference>
<feature type="region of interest" description="Disordered" evidence="9">
    <location>
        <begin position="31"/>
        <end position="51"/>
    </location>
</feature>
<evidence type="ECO:0000256" key="8">
    <source>
        <dbReference type="PROSITE-ProRule" id="PRU00433"/>
    </source>
</evidence>
<evidence type="ECO:0000256" key="1">
    <source>
        <dbReference type="ARBA" id="ARBA00004418"/>
    </source>
</evidence>
<evidence type="ECO:0000256" key="6">
    <source>
        <dbReference type="ARBA" id="ARBA00023002"/>
    </source>
</evidence>
<organism evidence="12 13">
    <name type="scientific">Aliibacillus thermotolerans</name>
    <dbReference type="NCBI Taxonomy" id="1834418"/>
    <lineage>
        <taxon>Bacteria</taxon>
        <taxon>Bacillati</taxon>
        <taxon>Bacillota</taxon>
        <taxon>Bacilli</taxon>
        <taxon>Bacillales</taxon>
        <taxon>Bacillaceae</taxon>
        <taxon>Aliibacillus</taxon>
    </lineage>
</organism>
<evidence type="ECO:0000256" key="9">
    <source>
        <dbReference type="SAM" id="MobiDB-lite"/>
    </source>
</evidence>
<feature type="domain" description="Cytochrome c" evidence="11">
    <location>
        <begin position="77"/>
        <end position="208"/>
    </location>
</feature>
<evidence type="ECO:0000256" key="3">
    <source>
        <dbReference type="ARBA" id="ARBA00022723"/>
    </source>
</evidence>
<gene>
    <name evidence="12" type="ORF">ACFPTR_02735</name>
</gene>
<keyword evidence="12" id="KW-0575">Peroxidase</keyword>